<keyword evidence="5" id="KW-1185">Reference proteome</keyword>
<gene>
    <name evidence="4" type="ORF">ACFOLH_12045</name>
</gene>
<dbReference type="EMBL" id="JBHRWW010000007">
    <property type="protein sequence ID" value="MFC3689074.1"/>
    <property type="molecule type" value="Genomic_DNA"/>
</dbReference>
<keyword evidence="2" id="KW-0812">Transmembrane</keyword>
<feature type="domain" description="Low molecular weight protein antigen 6 PH" evidence="3">
    <location>
        <begin position="239"/>
        <end position="291"/>
    </location>
</feature>
<evidence type="ECO:0000256" key="1">
    <source>
        <dbReference type="SAM" id="MobiDB-lite"/>
    </source>
</evidence>
<protein>
    <submittedName>
        <fullName evidence="4">PH domain-containing protein</fullName>
    </submittedName>
</protein>
<feature type="transmembrane region" description="Helical" evidence="2">
    <location>
        <begin position="72"/>
        <end position="92"/>
    </location>
</feature>
<proteinExistence type="predicted"/>
<organism evidence="4 5">
    <name type="scientific">Aquipuribacter hungaricus</name>
    <dbReference type="NCBI Taxonomy" id="545624"/>
    <lineage>
        <taxon>Bacteria</taxon>
        <taxon>Bacillati</taxon>
        <taxon>Actinomycetota</taxon>
        <taxon>Actinomycetes</taxon>
        <taxon>Micrococcales</taxon>
        <taxon>Intrasporangiaceae</taxon>
        <taxon>Aquipuribacter</taxon>
    </lineage>
</organism>
<evidence type="ECO:0000259" key="3">
    <source>
        <dbReference type="Pfam" id="PF10756"/>
    </source>
</evidence>
<keyword evidence="2" id="KW-0472">Membrane</keyword>
<feature type="region of interest" description="Disordered" evidence="1">
    <location>
        <begin position="1"/>
        <end position="37"/>
    </location>
</feature>
<feature type="transmembrane region" description="Helical" evidence="2">
    <location>
        <begin position="46"/>
        <end position="66"/>
    </location>
</feature>
<comment type="caution">
    <text evidence="4">The sequence shown here is derived from an EMBL/GenBank/DDBJ whole genome shotgun (WGS) entry which is preliminary data.</text>
</comment>
<feature type="domain" description="Low molecular weight protein antigen 6 PH" evidence="3">
    <location>
        <begin position="97"/>
        <end position="155"/>
    </location>
</feature>
<evidence type="ECO:0000313" key="5">
    <source>
        <dbReference type="Proteomes" id="UP001595685"/>
    </source>
</evidence>
<name>A0ABV7WI63_9MICO</name>
<dbReference type="Proteomes" id="UP001595685">
    <property type="component" value="Unassembled WGS sequence"/>
</dbReference>
<evidence type="ECO:0000313" key="4">
    <source>
        <dbReference type="EMBL" id="MFC3689074.1"/>
    </source>
</evidence>
<keyword evidence="2" id="KW-1133">Transmembrane helix</keyword>
<sequence>MGPEGDEPTGPRAASRPRVPDRPLAPTGPRPGLTGEPVHEVPVSRWWVTAVVVTGTLAVAATVVAVLSADPWWAALAVVVLAMTALLVAAGLRQPRRVAASASGVRVSSRLRDRDVAWDRVRRVRRPQTLGVDRPDAYVELDTGELVQLPRRTPGGVVEGWRERHRGDRPAAGLPQTWRLTPEEMAQQSWLSRNLGVFVAVMGVNLVNVFDLPVPAALVGFGLMVGLVALVTSRLPSSAITVDADGMTLPRPFRRHEHLPWSQVQDVRSKGRYEPGVVVELTTGGARTVLGPDVDVVREWRELRS</sequence>
<reference evidence="5" key="1">
    <citation type="journal article" date="2019" name="Int. J. Syst. Evol. Microbiol.">
        <title>The Global Catalogue of Microorganisms (GCM) 10K type strain sequencing project: providing services to taxonomists for standard genome sequencing and annotation.</title>
        <authorList>
            <consortium name="The Broad Institute Genomics Platform"/>
            <consortium name="The Broad Institute Genome Sequencing Center for Infectious Disease"/>
            <person name="Wu L."/>
            <person name="Ma J."/>
        </authorList>
    </citation>
    <scope>NUCLEOTIDE SEQUENCE [LARGE SCALE GENOMIC DNA]</scope>
    <source>
        <strain evidence="5">NCAIM B.02333</strain>
    </source>
</reference>
<accession>A0ABV7WI63</accession>
<dbReference type="InterPro" id="IPR019692">
    <property type="entry name" value="CFP-6_PH"/>
</dbReference>
<evidence type="ECO:0000256" key="2">
    <source>
        <dbReference type="SAM" id="Phobius"/>
    </source>
</evidence>
<dbReference type="Pfam" id="PF10756">
    <property type="entry name" value="bPH_6"/>
    <property type="match status" value="2"/>
</dbReference>
<dbReference type="RefSeq" id="WP_340296079.1">
    <property type="nucleotide sequence ID" value="NZ_JBBEOI010000398.1"/>
</dbReference>
<feature type="transmembrane region" description="Helical" evidence="2">
    <location>
        <begin position="213"/>
        <end position="231"/>
    </location>
</feature>